<keyword evidence="3" id="KW-1185">Reference proteome</keyword>
<name>A0A518G5Y9_9BACT</name>
<reference evidence="2 3" key="1">
    <citation type="submission" date="2019-02" db="EMBL/GenBank/DDBJ databases">
        <title>Deep-cultivation of Planctomycetes and their phenomic and genomic characterization uncovers novel biology.</title>
        <authorList>
            <person name="Wiegand S."/>
            <person name="Jogler M."/>
            <person name="Boedeker C."/>
            <person name="Pinto D."/>
            <person name="Vollmers J."/>
            <person name="Rivas-Marin E."/>
            <person name="Kohn T."/>
            <person name="Peeters S.H."/>
            <person name="Heuer A."/>
            <person name="Rast P."/>
            <person name="Oberbeckmann S."/>
            <person name="Bunk B."/>
            <person name="Jeske O."/>
            <person name="Meyerdierks A."/>
            <person name="Storesund J.E."/>
            <person name="Kallscheuer N."/>
            <person name="Luecker S."/>
            <person name="Lage O.M."/>
            <person name="Pohl T."/>
            <person name="Merkel B.J."/>
            <person name="Hornburger P."/>
            <person name="Mueller R.-W."/>
            <person name="Bruemmer F."/>
            <person name="Labrenz M."/>
            <person name="Spormann A.M."/>
            <person name="Op den Camp H."/>
            <person name="Overmann J."/>
            <person name="Amann R."/>
            <person name="Jetten M.S.M."/>
            <person name="Mascher T."/>
            <person name="Medema M.H."/>
            <person name="Devos D.P."/>
            <person name="Kaster A.-K."/>
            <person name="Ovreas L."/>
            <person name="Rohde M."/>
            <person name="Galperin M.Y."/>
            <person name="Jogler C."/>
        </authorList>
    </citation>
    <scope>NUCLEOTIDE SEQUENCE [LARGE SCALE GENOMIC DNA]</scope>
    <source>
        <strain evidence="2 3">Q31a</strain>
    </source>
</reference>
<dbReference type="Proteomes" id="UP000318017">
    <property type="component" value="Chromosome"/>
</dbReference>
<dbReference type="AlphaFoldDB" id="A0A518G5Y9"/>
<organism evidence="2 3">
    <name type="scientific">Aureliella helgolandensis</name>
    <dbReference type="NCBI Taxonomy" id="2527968"/>
    <lineage>
        <taxon>Bacteria</taxon>
        <taxon>Pseudomonadati</taxon>
        <taxon>Planctomycetota</taxon>
        <taxon>Planctomycetia</taxon>
        <taxon>Pirellulales</taxon>
        <taxon>Pirellulaceae</taxon>
        <taxon>Aureliella</taxon>
    </lineage>
</organism>
<evidence type="ECO:0000313" key="3">
    <source>
        <dbReference type="Proteomes" id="UP000318017"/>
    </source>
</evidence>
<accession>A0A518G5Y9</accession>
<sequence length="99" mass="11247">MPILQTYQPSNASIQAWTLRHGLHFPYIPQRGSDSSYGKPQLASSAESGRRLRSKHSAWLLGPAKKKTQFQQLSIESFQSSERNRESLICPTVSRIFWG</sequence>
<dbReference type="KEGG" id="ahel:Q31a_23160"/>
<evidence type="ECO:0000256" key="1">
    <source>
        <dbReference type="SAM" id="MobiDB-lite"/>
    </source>
</evidence>
<gene>
    <name evidence="2" type="ORF">Q31a_23160</name>
</gene>
<proteinExistence type="predicted"/>
<dbReference type="EMBL" id="CP036298">
    <property type="protein sequence ID" value="QDV24003.1"/>
    <property type="molecule type" value="Genomic_DNA"/>
</dbReference>
<evidence type="ECO:0000313" key="2">
    <source>
        <dbReference type="EMBL" id="QDV24003.1"/>
    </source>
</evidence>
<protein>
    <submittedName>
        <fullName evidence="2">Uncharacterized protein</fullName>
    </submittedName>
</protein>
<feature type="compositionally biased region" description="Polar residues" evidence="1">
    <location>
        <begin position="32"/>
        <end position="47"/>
    </location>
</feature>
<feature type="region of interest" description="Disordered" evidence="1">
    <location>
        <begin position="30"/>
        <end position="51"/>
    </location>
</feature>